<dbReference type="PANTHER" id="PTHR43772">
    <property type="entry name" value="ENDO-1,4-BETA-XYLANASE"/>
    <property type="match status" value="1"/>
</dbReference>
<evidence type="ECO:0000256" key="4">
    <source>
        <dbReference type="ARBA" id="ARBA00023277"/>
    </source>
</evidence>
<dbReference type="Proteomes" id="UP000077069">
    <property type="component" value="Unassembled WGS sequence"/>
</dbReference>
<name>A0A177CNV4_9PLEO</name>
<keyword evidence="3 8" id="KW-0378">Hydrolase</keyword>
<sequence length="457" mass="49976">MATRIQLVARHGLFLLALFLFLIGSANADNPIVQTEYTADPAPVIYKDRLYLFTGHDEDKSTTYDMRNWLLFSTVDMANWQHHGSPASLSTFSWADKNAWAGQVINRNNKFYYYVPIRNKNTGGMAIGVGISDNIEGPYKDALGKPLVENGQIDPTVYIDDNGQAYLYWGNPDLQYVLLNEDMLSYKGGINKVNLTPAGFGSRTGVQGRPTTFEEGPWIYKRQNLWYMVYAANCCSEDIRYSTGTSATGPWTYRGVIMPSQGASFTNHPGLINYGGKDYFFYHNGALPGGSGYTRSVAVEEFTYTSNGSIPQIPMTTGGPKQLKYLNPYNRTEAETMAASSGIEVEVCSEGGMNVGFIENGDFVKVKGVDFGSGASSFSARVSSGGSGGTLEVRADKKDGTLLATCTVAVTGGWQTWTTVQCPVSGASGVHDIFMVFKGGSGNLFNFNWWQFTPKTT</sequence>
<dbReference type="Pfam" id="PF03422">
    <property type="entry name" value="CBM_6"/>
    <property type="match status" value="1"/>
</dbReference>
<evidence type="ECO:0000256" key="5">
    <source>
        <dbReference type="ARBA" id="ARBA00023295"/>
    </source>
</evidence>
<comment type="similarity">
    <text evidence="1 8">Belongs to the glycosyl hydrolase 43 family.</text>
</comment>
<reference evidence="11 12" key="1">
    <citation type="submission" date="2016-05" db="EMBL/GenBank/DDBJ databases">
        <title>Comparative analysis of secretome profiles of manganese(II)-oxidizing ascomycete fungi.</title>
        <authorList>
            <consortium name="DOE Joint Genome Institute"/>
            <person name="Zeiner C.A."/>
            <person name="Purvine S.O."/>
            <person name="Zink E.M."/>
            <person name="Wu S."/>
            <person name="Pasa-Tolic L."/>
            <person name="Chaput D.L."/>
            <person name="Haridas S."/>
            <person name="Grigoriev I.V."/>
            <person name="Santelli C.M."/>
            <person name="Hansel C.M."/>
        </authorList>
    </citation>
    <scope>NUCLEOTIDE SEQUENCE [LARGE SCALE GENOMIC DNA]</scope>
    <source>
        <strain evidence="11 12">AP3s5-JAC2a</strain>
    </source>
</reference>
<dbReference type="Gene3D" id="2.115.10.20">
    <property type="entry name" value="Glycosyl hydrolase domain, family 43"/>
    <property type="match status" value="1"/>
</dbReference>
<keyword evidence="2 9" id="KW-0732">Signal</keyword>
<gene>
    <name evidence="11" type="ORF">CC84DRAFT_1086977</name>
</gene>
<dbReference type="InterPro" id="IPR005084">
    <property type="entry name" value="CBM6"/>
</dbReference>
<dbReference type="InterPro" id="IPR006710">
    <property type="entry name" value="Glyco_hydro_43"/>
</dbReference>
<evidence type="ECO:0000256" key="9">
    <source>
        <dbReference type="SAM" id="SignalP"/>
    </source>
</evidence>
<evidence type="ECO:0000256" key="8">
    <source>
        <dbReference type="RuleBase" id="RU361187"/>
    </source>
</evidence>
<evidence type="ECO:0000313" key="12">
    <source>
        <dbReference type="Proteomes" id="UP000077069"/>
    </source>
</evidence>
<feature type="domain" description="CBM6" evidence="10">
    <location>
        <begin position="330"/>
        <end position="453"/>
    </location>
</feature>
<keyword evidence="5 8" id="KW-0326">Glycosidase</keyword>
<dbReference type="Gene3D" id="2.60.120.260">
    <property type="entry name" value="Galactose-binding domain-like"/>
    <property type="match status" value="1"/>
</dbReference>
<dbReference type="InterPro" id="IPR006584">
    <property type="entry name" value="Cellulose-bd_IV"/>
</dbReference>
<protein>
    <submittedName>
        <fullName evidence="11">Arabinanase/levansucrase/invertase</fullName>
    </submittedName>
</protein>
<evidence type="ECO:0000256" key="3">
    <source>
        <dbReference type="ARBA" id="ARBA00022801"/>
    </source>
</evidence>
<feature type="active site" description="Proton donor" evidence="6">
    <location>
        <position position="215"/>
    </location>
</feature>
<dbReference type="STRING" id="1460663.A0A177CNV4"/>
<dbReference type="InterPro" id="IPR008979">
    <property type="entry name" value="Galactose-bd-like_sf"/>
</dbReference>
<dbReference type="SUPFAM" id="SSF49785">
    <property type="entry name" value="Galactose-binding domain-like"/>
    <property type="match status" value="1"/>
</dbReference>
<accession>A0A177CNV4</accession>
<organism evidence="11 12">
    <name type="scientific">Paraphaeosphaeria sporulosa</name>
    <dbReference type="NCBI Taxonomy" id="1460663"/>
    <lineage>
        <taxon>Eukaryota</taxon>
        <taxon>Fungi</taxon>
        <taxon>Dikarya</taxon>
        <taxon>Ascomycota</taxon>
        <taxon>Pezizomycotina</taxon>
        <taxon>Dothideomycetes</taxon>
        <taxon>Pleosporomycetidae</taxon>
        <taxon>Pleosporales</taxon>
        <taxon>Massarineae</taxon>
        <taxon>Didymosphaeriaceae</taxon>
        <taxon>Paraphaeosphaeria</taxon>
    </lineage>
</organism>
<feature type="chain" id="PRO_5008058407" evidence="9">
    <location>
        <begin position="29"/>
        <end position="457"/>
    </location>
</feature>
<dbReference type="InterPro" id="IPR023296">
    <property type="entry name" value="Glyco_hydro_beta-prop_sf"/>
</dbReference>
<dbReference type="CDD" id="cd04084">
    <property type="entry name" value="CBM6_xylanase-like"/>
    <property type="match status" value="1"/>
</dbReference>
<dbReference type="PROSITE" id="PS51175">
    <property type="entry name" value="CBM6"/>
    <property type="match status" value="1"/>
</dbReference>
<feature type="signal peptide" evidence="9">
    <location>
        <begin position="1"/>
        <end position="28"/>
    </location>
</feature>
<evidence type="ECO:0000256" key="7">
    <source>
        <dbReference type="PIRSR" id="PIRSR606710-2"/>
    </source>
</evidence>
<dbReference type="EMBL" id="KV441550">
    <property type="protein sequence ID" value="OAG08662.1"/>
    <property type="molecule type" value="Genomic_DNA"/>
</dbReference>
<evidence type="ECO:0000256" key="1">
    <source>
        <dbReference type="ARBA" id="ARBA00009865"/>
    </source>
</evidence>
<keyword evidence="12" id="KW-1185">Reference proteome</keyword>
<dbReference type="SUPFAM" id="SSF75005">
    <property type="entry name" value="Arabinanase/levansucrase/invertase"/>
    <property type="match status" value="1"/>
</dbReference>
<evidence type="ECO:0000259" key="10">
    <source>
        <dbReference type="PROSITE" id="PS51175"/>
    </source>
</evidence>
<evidence type="ECO:0000256" key="6">
    <source>
        <dbReference type="PIRSR" id="PIRSR606710-1"/>
    </source>
</evidence>
<dbReference type="GeneID" id="28757667"/>
<dbReference type="GO" id="GO:0005975">
    <property type="term" value="P:carbohydrate metabolic process"/>
    <property type="evidence" value="ECO:0007669"/>
    <property type="project" value="InterPro"/>
</dbReference>
<dbReference type="InParanoid" id="A0A177CNV4"/>
<dbReference type="AlphaFoldDB" id="A0A177CNV4"/>
<feature type="site" description="Important for catalytic activity, responsible for pKa modulation of the active site Glu and correct orientation of both the proton donor and substrate" evidence="7">
    <location>
        <position position="154"/>
    </location>
</feature>
<evidence type="ECO:0000313" key="11">
    <source>
        <dbReference type="EMBL" id="OAG08662.1"/>
    </source>
</evidence>
<dbReference type="CDD" id="cd18618">
    <property type="entry name" value="GH43_Xsa43E-like"/>
    <property type="match status" value="1"/>
</dbReference>
<dbReference type="RefSeq" id="XP_018039027.1">
    <property type="nucleotide sequence ID" value="XM_018174181.1"/>
</dbReference>
<dbReference type="InterPro" id="IPR052176">
    <property type="entry name" value="Glycosyl_Hydrlase_43_Enz"/>
</dbReference>
<feature type="active site" description="Proton acceptor" evidence="6">
    <location>
        <position position="40"/>
    </location>
</feature>
<keyword evidence="4" id="KW-0119">Carbohydrate metabolism</keyword>
<evidence type="ECO:0000256" key="2">
    <source>
        <dbReference type="ARBA" id="ARBA00022729"/>
    </source>
</evidence>
<dbReference type="GO" id="GO:0030246">
    <property type="term" value="F:carbohydrate binding"/>
    <property type="evidence" value="ECO:0007669"/>
    <property type="project" value="InterPro"/>
</dbReference>
<dbReference type="SMART" id="SM00606">
    <property type="entry name" value="CBD_IV"/>
    <property type="match status" value="1"/>
</dbReference>
<dbReference type="OrthoDB" id="5211809at2759"/>
<dbReference type="GO" id="GO:0004553">
    <property type="term" value="F:hydrolase activity, hydrolyzing O-glycosyl compounds"/>
    <property type="evidence" value="ECO:0007669"/>
    <property type="project" value="InterPro"/>
</dbReference>
<dbReference type="PANTHER" id="PTHR43772:SF2">
    <property type="entry name" value="PUTATIVE (AFU_ORTHOLOGUE AFUA_2G04480)-RELATED"/>
    <property type="match status" value="1"/>
</dbReference>
<dbReference type="Pfam" id="PF04616">
    <property type="entry name" value="Glyco_hydro_43"/>
    <property type="match status" value="1"/>
</dbReference>
<proteinExistence type="inferred from homology"/>